<proteinExistence type="predicted"/>
<evidence type="ECO:0000313" key="3">
    <source>
        <dbReference type="Proteomes" id="UP000789524"/>
    </source>
</evidence>
<protein>
    <submittedName>
        <fullName evidence="2">(African queen) hypothetical protein</fullName>
    </submittedName>
</protein>
<gene>
    <name evidence="2" type="ORF">DCHRY22_LOCUS14855</name>
</gene>
<dbReference type="AlphaFoldDB" id="A0A8J2WBE2"/>
<name>A0A8J2WBE2_9NEOP</name>
<feature type="region of interest" description="Disordered" evidence="1">
    <location>
        <begin position="1"/>
        <end position="32"/>
    </location>
</feature>
<dbReference type="EMBL" id="CAKASE010000081">
    <property type="protein sequence ID" value="CAG9583471.1"/>
    <property type="molecule type" value="Genomic_DNA"/>
</dbReference>
<sequence length="93" mass="10003">MIKGGNPIRSARSNRNKRPAARFTSLGPAGRATTPQSLGSFWLAQCSHPSHCLAVQTPAGLFRIHYTSPDCLHTMLSFNSLSQNASVLGIEPL</sequence>
<reference evidence="2" key="1">
    <citation type="submission" date="2021-09" db="EMBL/GenBank/DDBJ databases">
        <authorList>
            <person name="Martin H S."/>
        </authorList>
    </citation>
    <scope>NUCLEOTIDE SEQUENCE</scope>
</reference>
<organism evidence="2 3">
    <name type="scientific">Danaus chrysippus</name>
    <name type="common">African queen</name>
    <dbReference type="NCBI Taxonomy" id="151541"/>
    <lineage>
        <taxon>Eukaryota</taxon>
        <taxon>Metazoa</taxon>
        <taxon>Ecdysozoa</taxon>
        <taxon>Arthropoda</taxon>
        <taxon>Hexapoda</taxon>
        <taxon>Insecta</taxon>
        <taxon>Pterygota</taxon>
        <taxon>Neoptera</taxon>
        <taxon>Endopterygota</taxon>
        <taxon>Lepidoptera</taxon>
        <taxon>Glossata</taxon>
        <taxon>Ditrysia</taxon>
        <taxon>Papilionoidea</taxon>
        <taxon>Nymphalidae</taxon>
        <taxon>Danainae</taxon>
        <taxon>Danaini</taxon>
        <taxon>Danaina</taxon>
        <taxon>Danaus</taxon>
        <taxon>Anosia</taxon>
    </lineage>
</organism>
<accession>A0A8J2WBE2</accession>
<dbReference type="Proteomes" id="UP000789524">
    <property type="component" value="Unassembled WGS sequence"/>
</dbReference>
<evidence type="ECO:0000313" key="2">
    <source>
        <dbReference type="EMBL" id="CAG9583471.1"/>
    </source>
</evidence>
<keyword evidence="3" id="KW-1185">Reference proteome</keyword>
<evidence type="ECO:0000256" key="1">
    <source>
        <dbReference type="SAM" id="MobiDB-lite"/>
    </source>
</evidence>
<comment type="caution">
    <text evidence="2">The sequence shown here is derived from an EMBL/GenBank/DDBJ whole genome shotgun (WGS) entry which is preliminary data.</text>
</comment>